<dbReference type="EC" id="2.1.1.37" evidence="8"/>
<evidence type="ECO:0000256" key="8">
    <source>
        <dbReference type="RuleBase" id="RU000417"/>
    </source>
</evidence>
<dbReference type="Gene3D" id="3.40.50.150">
    <property type="entry name" value="Vaccinia Virus protein VP39"/>
    <property type="match status" value="1"/>
</dbReference>
<dbReference type="PANTHER" id="PTHR10629">
    <property type="entry name" value="CYTOSINE-SPECIFIC METHYLTRANSFERASE"/>
    <property type="match status" value="1"/>
</dbReference>
<protein>
    <recommendedName>
        <fullName evidence="8">Cytosine-specific methyltransferase</fullName>
        <ecNumber evidence="8">2.1.1.37</ecNumber>
    </recommendedName>
</protein>
<dbReference type="InterPro" id="IPR029063">
    <property type="entry name" value="SAM-dependent_MTases_sf"/>
</dbReference>
<accession>A0A2P8GLN8</accession>
<name>A0A2P8GLN8_9BACT</name>
<dbReference type="NCBIfam" id="TIGR00675">
    <property type="entry name" value="dcm"/>
    <property type="match status" value="1"/>
</dbReference>
<sequence>MSFRFIDLFAGAGGLSEGFIRAGFEPIAHVEIDEAACLTLKTRTAYHYLKSEGRYATYISYLKGDITREQLYSCLPDRFERSIINLPIGADYNPLIHKAIEEQLKGNKVDLIIGGPPCQAYSVAGRARSENGMKGDHRNYLYVHYAKYLEKYQPKLFVFENVLGLRSAGNGIYLHNMKKLFLKKGYDMKIFNVEANDFGVLQNRKRIIIIGWQQQLGFNIPDLEAVRTPSQYKVKAVLSDLPRIQAGEATERYLKYRTKPSNYLTDNAIRNGIEIVTHHISRPHTKQDKEIYRIAVEKWNKEGTRLNYNDLPERLKTHQNRSSFFDRFKVVADDEPFSQTVVAHIAKDGHYYIHPDIEQNRSLTVREAARLQSFPDDYFFEGVKEGISRTPAFKQIGNAVPPLMAEKIALIIKKILSAGK</sequence>
<dbReference type="PROSITE" id="PS51679">
    <property type="entry name" value="SAM_MT_C5"/>
    <property type="match status" value="1"/>
</dbReference>
<comment type="caution">
    <text evidence="9">The sequence shown here is derived from an EMBL/GenBank/DDBJ whole genome shotgun (WGS) entry which is preliminary data.</text>
</comment>
<proteinExistence type="inferred from homology"/>
<evidence type="ECO:0000256" key="6">
    <source>
        <dbReference type="PROSITE-ProRule" id="PRU01016"/>
    </source>
</evidence>
<keyword evidence="3 6" id="KW-0949">S-adenosyl-L-methionine</keyword>
<evidence type="ECO:0000256" key="4">
    <source>
        <dbReference type="ARBA" id="ARBA00022747"/>
    </source>
</evidence>
<keyword evidence="1 6" id="KW-0489">Methyltransferase</keyword>
<organism evidence="9 10">
    <name type="scientific">Chitinophaga ginsengisoli</name>
    <dbReference type="NCBI Taxonomy" id="363837"/>
    <lineage>
        <taxon>Bacteria</taxon>
        <taxon>Pseudomonadati</taxon>
        <taxon>Bacteroidota</taxon>
        <taxon>Chitinophagia</taxon>
        <taxon>Chitinophagales</taxon>
        <taxon>Chitinophagaceae</taxon>
        <taxon>Chitinophaga</taxon>
    </lineage>
</organism>
<dbReference type="GO" id="GO:0044027">
    <property type="term" value="P:negative regulation of gene expression via chromosomal CpG island methylation"/>
    <property type="evidence" value="ECO:0007669"/>
    <property type="project" value="TreeGrafter"/>
</dbReference>
<comment type="catalytic activity">
    <reaction evidence="5 8">
        <text>a 2'-deoxycytidine in DNA + S-adenosyl-L-methionine = a 5-methyl-2'-deoxycytidine in DNA + S-adenosyl-L-homocysteine + H(+)</text>
        <dbReference type="Rhea" id="RHEA:13681"/>
        <dbReference type="Rhea" id="RHEA-COMP:11369"/>
        <dbReference type="Rhea" id="RHEA-COMP:11370"/>
        <dbReference type="ChEBI" id="CHEBI:15378"/>
        <dbReference type="ChEBI" id="CHEBI:57856"/>
        <dbReference type="ChEBI" id="CHEBI:59789"/>
        <dbReference type="ChEBI" id="CHEBI:85452"/>
        <dbReference type="ChEBI" id="CHEBI:85454"/>
        <dbReference type="EC" id="2.1.1.37"/>
    </reaction>
</comment>
<dbReference type="AlphaFoldDB" id="A0A2P8GLN8"/>
<dbReference type="RefSeq" id="WP_106601145.1">
    <property type="nucleotide sequence ID" value="NZ_PYGK01000002.1"/>
</dbReference>
<evidence type="ECO:0000313" key="9">
    <source>
        <dbReference type="EMBL" id="PSL34888.1"/>
    </source>
</evidence>
<dbReference type="InterPro" id="IPR018117">
    <property type="entry name" value="C5_DNA_meth_AS"/>
</dbReference>
<reference evidence="9 10" key="1">
    <citation type="submission" date="2018-03" db="EMBL/GenBank/DDBJ databases">
        <title>Genomic Encyclopedia of Archaeal and Bacterial Type Strains, Phase II (KMG-II): from individual species to whole genera.</title>
        <authorList>
            <person name="Goeker M."/>
        </authorList>
    </citation>
    <scope>NUCLEOTIDE SEQUENCE [LARGE SCALE GENOMIC DNA]</scope>
    <source>
        <strain evidence="9 10">DSM 18107</strain>
    </source>
</reference>
<evidence type="ECO:0000256" key="3">
    <source>
        <dbReference type="ARBA" id="ARBA00022691"/>
    </source>
</evidence>
<dbReference type="GO" id="GO:0003886">
    <property type="term" value="F:DNA (cytosine-5-)-methyltransferase activity"/>
    <property type="evidence" value="ECO:0007669"/>
    <property type="project" value="UniProtKB-EC"/>
</dbReference>
<comment type="similarity">
    <text evidence="6 7">Belongs to the class I-like SAM-binding methyltransferase superfamily. C5-methyltransferase family.</text>
</comment>
<keyword evidence="2 6" id="KW-0808">Transferase</keyword>
<evidence type="ECO:0000313" key="10">
    <source>
        <dbReference type="Proteomes" id="UP000240978"/>
    </source>
</evidence>
<evidence type="ECO:0000256" key="5">
    <source>
        <dbReference type="ARBA" id="ARBA00047422"/>
    </source>
</evidence>
<keyword evidence="10" id="KW-1185">Reference proteome</keyword>
<evidence type="ECO:0000256" key="2">
    <source>
        <dbReference type="ARBA" id="ARBA00022679"/>
    </source>
</evidence>
<dbReference type="PROSITE" id="PS00094">
    <property type="entry name" value="C5_MTASE_1"/>
    <property type="match status" value="1"/>
</dbReference>
<dbReference type="PANTHER" id="PTHR10629:SF52">
    <property type="entry name" value="DNA (CYTOSINE-5)-METHYLTRANSFERASE 1"/>
    <property type="match status" value="1"/>
</dbReference>
<dbReference type="Pfam" id="PF00145">
    <property type="entry name" value="DNA_methylase"/>
    <property type="match status" value="2"/>
</dbReference>
<dbReference type="Gene3D" id="3.90.120.10">
    <property type="entry name" value="DNA Methylase, subunit A, domain 2"/>
    <property type="match status" value="1"/>
</dbReference>
<keyword evidence="4" id="KW-0680">Restriction system</keyword>
<dbReference type="EMBL" id="PYGK01000002">
    <property type="protein sequence ID" value="PSL34888.1"/>
    <property type="molecule type" value="Genomic_DNA"/>
</dbReference>
<feature type="active site" evidence="6">
    <location>
        <position position="118"/>
    </location>
</feature>
<dbReference type="GO" id="GO:0032259">
    <property type="term" value="P:methylation"/>
    <property type="evidence" value="ECO:0007669"/>
    <property type="project" value="UniProtKB-KW"/>
</dbReference>
<dbReference type="InterPro" id="IPR001525">
    <property type="entry name" value="C5_MeTfrase"/>
</dbReference>
<dbReference type="InterPro" id="IPR050390">
    <property type="entry name" value="C5-Methyltransferase"/>
</dbReference>
<dbReference type="OrthoDB" id="32195at2"/>
<dbReference type="GO" id="GO:0003677">
    <property type="term" value="F:DNA binding"/>
    <property type="evidence" value="ECO:0007669"/>
    <property type="project" value="TreeGrafter"/>
</dbReference>
<dbReference type="Proteomes" id="UP000240978">
    <property type="component" value="Unassembled WGS sequence"/>
</dbReference>
<dbReference type="PROSITE" id="PS00095">
    <property type="entry name" value="C5_MTASE_2"/>
    <property type="match status" value="1"/>
</dbReference>
<dbReference type="GO" id="GO:0009307">
    <property type="term" value="P:DNA restriction-modification system"/>
    <property type="evidence" value="ECO:0007669"/>
    <property type="project" value="UniProtKB-KW"/>
</dbReference>
<evidence type="ECO:0000256" key="7">
    <source>
        <dbReference type="RuleBase" id="RU000416"/>
    </source>
</evidence>
<evidence type="ECO:0000256" key="1">
    <source>
        <dbReference type="ARBA" id="ARBA00022603"/>
    </source>
</evidence>
<dbReference type="PRINTS" id="PR00105">
    <property type="entry name" value="C5METTRFRASE"/>
</dbReference>
<dbReference type="SUPFAM" id="SSF53335">
    <property type="entry name" value="S-adenosyl-L-methionine-dependent methyltransferases"/>
    <property type="match status" value="1"/>
</dbReference>
<dbReference type="InterPro" id="IPR031303">
    <property type="entry name" value="C5_meth_CS"/>
</dbReference>
<gene>
    <name evidence="9" type="ORF">CLV42_102462</name>
</gene>